<evidence type="ECO:0000313" key="2">
    <source>
        <dbReference type="WBParaSite" id="PS1159_v2.g3032.t1"/>
    </source>
</evidence>
<dbReference type="Proteomes" id="UP000887580">
    <property type="component" value="Unplaced"/>
</dbReference>
<name>A0AC35GAX6_9BILA</name>
<accession>A0AC35GAX6</accession>
<reference evidence="2" key="1">
    <citation type="submission" date="2022-11" db="UniProtKB">
        <authorList>
            <consortium name="WormBaseParasite"/>
        </authorList>
    </citation>
    <scope>IDENTIFICATION</scope>
</reference>
<protein>
    <submittedName>
        <fullName evidence="2">Uncharacterized protein</fullName>
    </submittedName>
</protein>
<dbReference type="WBParaSite" id="PS1159_v2.g3032.t1">
    <property type="protein sequence ID" value="PS1159_v2.g3032.t1"/>
    <property type="gene ID" value="PS1159_v2.g3032"/>
</dbReference>
<sequence>MIEHPLRDIVTWYQILHFTTIFVVISLVGCSFLLGCIFVGLLSCSAYSPCQQYRIRQLQKQREVIPYYRAIPSYQV</sequence>
<evidence type="ECO:0000313" key="1">
    <source>
        <dbReference type="Proteomes" id="UP000887580"/>
    </source>
</evidence>
<proteinExistence type="predicted"/>
<organism evidence="1 2">
    <name type="scientific">Panagrolaimus sp. PS1159</name>
    <dbReference type="NCBI Taxonomy" id="55785"/>
    <lineage>
        <taxon>Eukaryota</taxon>
        <taxon>Metazoa</taxon>
        <taxon>Ecdysozoa</taxon>
        <taxon>Nematoda</taxon>
        <taxon>Chromadorea</taxon>
        <taxon>Rhabditida</taxon>
        <taxon>Tylenchina</taxon>
        <taxon>Panagrolaimomorpha</taxon>
        <taxon>Panagrolaimoidea</taxon>
        <taxon>Panagrolaimidae</taxon>
        <taxon>Panagrolaimus</taxon>
    </lineage>
</organism>